<evidence type="ECO:0000256" key="1">
    <source>
        <dbReference type="ARBA" id="ARBA00022490"/>
    </source>
</evidence>
<feature type="binding site" evidence="8">
    <location>
        <position position="73"/>
    </location>
    <ligand>
        <name>GTP</name>
        <dbReference type="ChEBI" id="CHEBI:37565"/>
    </ligand>
</feature>
<evidence type="ECO:0000313" key="10">
    <source>
        <dbReference type="EMBL" id="MCU5776619.1"/>
    </source>
</evidence>
<keyword evidence="3 8" id="KW-0479">Metal-binding</keyword>
<keyword evidence="7 8" id="KW-0501">Molybdenum cofactor biosynthesis</keyword>
<evidence type="ECO:0000256" key="2">
    <source>
        <dbReference type="ARBA" id="ARBA00022679"/>
    </source>
</evidence>
<dbReference type="AlphaFoldDB" id="A0A9J6PJG0"/>
<keyword evidence="1 8" id="KW-0963">Cytoplasm</keyword>
<sequence length="196" mass="21626">MSSIQRAEITGVILAGGRGSRMGGEDKGLMQLNGLPLYQHVLQRLQPQVASVCISANRNLASYQLSGLPVISDAFPGYAGPLAGMLAALRFINNDWALFAACDTPFIPHNLAERLWQQKGEADAVWARSDERDHPTLALIHCRVADRLTDFLTRGDRKLMLFLQEIAAKAVIFPDDRQSFININTPDDLRSYSGEC</sequence>
<dbReference type="InterPro" id="IPR029044">
    <property type="entry name" value="Nucleotide-diphossugar_trans"/>
</dbReference>
<reference evidence="10" key="1">
    <citation type="submission" date="2022-09" db="EMBL/GenBank/DDBJ databases">
        <title>Winslowiella arboricola sp. nov., isolated from bleeding cankers on broadleaf hosts.</title>
        <authorList>
            <person name="Brady C."/>
            <person name="Kaur S."/>
            <person name="Crampton B."/>
            <person name="Maddock D."/>
            <person name="Arnold D."/>
            <person name="Denman S."/>
        </authorList>
    </citation>
    <scope>NUCLEOTIDE SEQUENCE</scope>
    <source>
        <strain evidence="10">BAC 15a-03b</strain>
    </source>
</reference>
<keyword evidence="2 8" id="KW-0808">Transferase</keyword>
<dbReference type="Proteomes" id="UP001064262">
    <property type="component" value="Unassembled WGS sequence"/>
</dbReference>
<dbReference type="NCBIfam" id="TIGR02665">
    <property type="entry name" value="molyb_mobA"/>
    <property type="match status" value="1"/>
</dbReference>
<dbReference type="EC" id="2.7.7.77" evidence="8"/>
<proteinExistence type="inferred from homology"/>
<protein>
    <recommendedName>
        <fullName evidence="8">Molybdenum cofactor guanylyltransferase</fullName>
        <shortName evidence="8">MoCo guanylyltransferase</shortName>
        <ecNumber evidence="8">2.7.7.77</ecNumber>
    </recommendedName>
    <alternativeName>
        <fullName evidence="8">GTP:molybdopterin guanylyltransferase</fullName>
    </alternativeName>
    <alternativeName>
        <fullName evidence="8">Mo-MPT guanylyltransferase</fullName>
    </alternativeName>
    <alternativeName>
        <fullName evidence="8">Molybdopterin guanylyltransferase</fullName>
    </alternativeName>
    <alternativeName>
        <fullName evidence="8">Molybdopterin-guanine dinucleotide synthase</fullName>
        <shortName evidence="8">MGD synthase</shortName>
    </alternativeName>
</protein>
<organism evidence="10 11">
    <name type="scientific">Winslowiella arboricola</name>
    <dbReference type="NCBI Taxonomy" id="2978220"/>
    <lineage>
        <taxon>Bacteria</taxon>
        <taxon>Pseudomonadati</taxon>
        <taxon>Pseudomonadota</taxon>
        <taxon>Gammaproteobacteria</taxon>
        <taxon>Enterobacterales</taxon>
        <taxon>Erwiniaceae</taxon>
        <taxon>Winslowiella</taxon>
    </lineage>
</organism>
<dbReference type="InterPro" id="IPR025877">
    <property type="entry name" value="MobA-like_NTP_Trfase"/>
</dbReference>
<evidence type="ECO:0000256" key="8">
    <source>
        <dbReference type="HAMAP-Rule" id="MF_00316"/>
    </source>
</evidence>
<evidence type="ECO:0000256" key="7">
    <source>
        <dbReference type="ARBA" id="ARBA00023150"/>
    </source>
</evidence>
<comment type="subunit">
    <text evidence="8">Monomer.</text>
</comment>
<feature type="domain" description="MobA-like NTP transferase" evidence="9">
    <location>
        <begin position="11"/>
        <end position="164"/>
    </location>
</feature>
<comment type="cofactor">
    <cofactor evidence="8">
        <name>Mg(2+)</name>
        <dbReference type="ChEBI" id="CHEBI:18420"/>
    </cofactor>
</comment>
<evidence type="ECO:0000256" key="4">
    <source>
        <dbReference type="ARBA" id="ARBA00022741"/>
    </source>
</evidence>
<feature type="binding site" evidence="8">
    <location>
        <begin position="14"/>
        <end position="16"/>
    </location>
    <ligand>
        <name>GTP</name>
        <dbReference type="ChEBI" id="CHEBI:37565"/>
    </ligand>
</feature>
<dbReference type="GO" id="GO:0005525">
    <property type="term" value="F:GTP binding"/>
    <property type="evidence" value="ECO:0007669"/>
    <property type="project" value="UniProtKB-UniRule"/>
</dbReference>
<comment type="function">
    <text evidence="8">Transfers a GMP moiety from GTP to Mo-molybdopterin (Mo-MPT) cofactor (Moco or molybdenum cofactor) to form Mo-molybdopterin guanine dinucleotide (Mo-MGD) cofactor.</text>
</comment>
<comment type="similarity">
    <text evidence="8">Belongs to the MobA family.</text>
</comment>
<dbReference type="RefSeq" id="WP_267142809.1">
    <property type="nucleotide sequence ID" value="NZ_JAODIL010000073.1"/>
</dbReference>
<evidence type="ECO:0000256" key="6">
    <source>
        <dbReference type="ARBA" id="ARBA00023134"/>
    </source>
</evidence>
<keyword evidence="11" id="KW-1185">Reference proteome</keyword>
<dbReference type="SUPFAM" id="SSF53448">
    <property type="entry name" value="Nucleotide-diphospho-sugar transferases"/>
    <property type="match status" value="1"/>
</dbReference>
<dbReference type="Gene3D" id="3.90.550.10">
    <property type="entry name" value="Spore Coat Polysaccharide Biosynthesis Protein SpsA, Chain A"/>
    <property type="match status" value="1"/>
</dbReference>
<keyword evidence="4 8" id="KW-0547">Nucleotide-binding</keyword>
<dbReference type="CDD" id="cd02503">
    <property type="entry name" value="MobA"/>
    <property type="match status" value="1"/>
</dbReference>
<dbReference type="Pfam" id="PF12804">
    <property type="entry name" value="NTP_transf_3"/>
    <property type="match status" value="1"/>
</dbReference>
<dbReference type="GO" id="GO:0061603">
    <property type="term" value="F:molybdenum cofactor guanylyltransferase activity"/>
    <property type="evidence" value="ECO:0007669"/>
    <property type="project" value="UniProtKB-EC"/>
</dbReference>
<feature type="binding site" evidence="8">
    <location>
        <position position="103"/>
    </location>
    <ligand>
        <name>GTP</name>
        <dbReference type="ChEBI" id="CHEBI:37565"/>
    </ligand>
</feature>
<evidence type="ECO:0000313" key="11">
    <source>
        <dbReference type="Proteomes" id="UP001064262"/>
    </source>
</evidence>
<comment type="catalytic activity">
    <reaction evidence="8">
        <text>Mo-molybdopterin + GTP + H(+) = Mo-molybdopterin guanine dinucleotide + diphosphate</text>
        <dbReference type="Rhea" id="RHEA:34243"/>
        <dbReference type="ChEBI" id="CHEBI:15378"/>
        <dbReference type="ChEBI" id="CHEBI:33019"/>
        <dbReference type="ChEBI" id="CHEBI:37565"/>
        <dbReference type="ChEBI" id="CHEBI:71302"/>
        <dbReference type="ChEBI" id="CHEBI:71310"/>
        <dbReference type="EC" id="2.7.7.77"/>
    </reaction>
</comment>
<comment type="subcellular location">
    <subcellularLocation>
        <location evidence="8">Cytoplasm</location>
    </subcellularLocation>
</comment>
<comment type="caution">
    <text evidence="8">Lacks conserved residue(s) required for the propagation of feature annotation.</text>
</comment>
<feature type="binding site" evidence="8">
    <location>
        <position position="27"/>
    </location>
    <ligand>
        <name>GTP</name>
        <dbReference type="ChEBI" id="CHEBI:37565"/>
    </ligand>
</feature>
<keyword evidence="6 8" id="KW-0342">GTP-binding</keyword>
<dbReference type="InterPro" id="IPR013482">
    <property type="entry name" value="Molybde_CF_guanTrfase"/>
</dbReference>
<evidence type="ECO:0000259" key="9">
    <source>
        <dbReference type="Pfam" id="PF12804"/>
    </source>
</evidence>
<comment type="caution">
    <text evidence="10">The sequence shown here is derived from an EMBL/GenBank/DDBJ whole genome shotgun (WGS) entry which is preliminary data.</text>
</comment>
<dbReference type="PANTHER" id="PTHR19136:SF81">
    <property type="entry name" value="MOLYBDENUM COFACTOR GUANYLYLTRANSFERASE"/>
    <property type="match status" value="1"/>
</dbReference>
<dbReference type="EMBL" id="JAODIM010000035">
    <property type="protein sequence ID" value="MCU5776619.1"/>
    <property type="molecule type" value="Genomic_DNA"/>
</dbReference>
<keyword evidence="5 8" id="KW-0460">Magnesium</keyword>
<evidence type="ECO:0000256" key="5">
    <source>
        <dbReference type="ARBA" id="ARBA00022842"/>
    </source>
</evidence>
<dbReference type="HAMAP" id="MF_00316">
    <property type="entry name" value="MobA"/>
    <property type="match status" value="1"/>
</dbReference>
<evidence type="ECO:0000256" key="3">
    <source>
        <dbReference type="ARBA" id="ARBA00022723"/>
    </source>
</evidence>
<feature type="binding site" evidence="8">
    <location>
        <position position="103"/>
    </location>
    <ligand>
        <name>Mg(2+)</name>
        <dbReference type="ChEBI" id="CHEBI:18420"/>
    </ligand>
</feature>
<gene>
    <name evidence="8 10" type="primary">mobA</name>
    <name evidence="10" type="ORF">N5923_03775</name>
</gene>
<dbReference type="GO" id="GO:1902758">
    <property type="term" value="P:bis(molybdopterin guanine dinucleotide)molybdenum biosynthetic process"/>
    <property type="evidence" value="ECO:0007669"/>
    <property type="project" value="TreeGrafter"/>
</dbReference>
<dbReference type="GO" id="GO:0005737">
    <property type="term" value="C:cytoplasm"/>
    <property type="evidence" value="ECO:0007669"/>
    <property type="project" value="UniProtKB-SubCell"/>
</dbReference>
<dbReference type="PANTHER" id="PTHR19136">
    <property type="entry name" value="MOLYBDENUM COFACTOR GUANYLYLTRANSFERASE"/>
    <property type="match status" value="1"/>
</dbReference>
<keyword evidence="10" id="KW-0548">Nucleotidyltransferase</keyword>
<name>A0A9J6PJG0_9GAMM</name>
<dbReference type="GO" id="GO:0046872">
    <property type="term" value="F:metal ion binding"/>
    <property type="evidence" value="ECO:0007669"/>
    <property type="project" value="UniProtKB-KW"/>
</dbReference>
<comment type="domain">
    <text evidence="8">The N-terminal domain determines nucleotide recognition and specific binding, while the C-terminal domain determines the specific binding to the target protein.</text>
</comment>
<accession>A0A9J6PJG0</accession>